<dbReference type="RefSeq" id="XP_027098771.1">
    <property type="nucleotide sequence ID" value="XM_027242970.1"/>
</dbReference>
<evidence type="ECO:0000259" key="3">
    <source>
        <dbReference type="PROSITE" id="PS51473"/>
    </source>
</evidence>
<organism evidence="4 5">
    <name type="scientific">Coffea arabica</name>
    <name type="common">Arabian coffee</name>
    <dbReference type="NCBI Taxonomy" id="13443"/>
    <lineage>
        <taxon>Eukaryota</taxon>
        <taxon>Viridiplantae</taxon>
        <taxon>Streptophyta</taxon>
        <taxon>Embryophyta</taxon>
        <taxon>Tracheophyta</taxon>
        <taxon>Spermatophyta</taxon>
        <taxon>Magnoliopsida</taxon>
        <taxon>eudicotyledons</taxon>
        <taxon>Gunneridae</taxon>
        <taxon>Pentapetalae</taxon>
        <taxon>asterids</taxon>
        <taxon>lamiids</taxon>
        <taxon>Gentianales</taxon>
        <taxon>Rubiaceae</taxon>
        <taxon>Ixoroideae</taxon>
        <taxon>Gardenieae complex</taxon>
        <taxon>Bertiereae - Coffeeae clade</taxon>
        <taxon>Coffeeae</taxon>
        <taxon>Coffea</taxon>
    </lineage>
</organism>
<dbReference type="Proteomes" id="UP001652660">
    <property type="component" value="Chromosome 11e"/>
</dbReference>
<dbReference type="PANTHER" id="PTHR32099:SF42">
    <property type="entry name" value="CYSTEINE-RICH RECEPTOR-LIKE PROTEIN KINASE 9-RELATED"/>
    <property type="match status" value="1"/>
</dbReference>
<proteinExistence type="predicted"/>
<keyword evidence="1" id="KW-0732">Signal</keyword>
<keyword evidence="2" id="KW-0677">Repeat</keyword>
<dbReference type="AlphaFoldDB" id="A0A6P6V7V3"/>
<accession>A0A6P6V7V3</accession>
<reference evidence="5" key="2">
    <citation type="submission" date="2025-08" db="UniProtKB">
        <authorList>
            <consortium name="RefSeq"/>
        </authorList>
    </citation>
    <scope>IDENTIFICATION</scope>
    <source>
        <tissue evidence="5">Leaves</tissue>
    </source>
</reference>
<dbReference type="InterPro" id="IPR038408">
    <property type="entry name" value="GNK2_sf"/>
</dbReference>
<evidence type="ECO:0000256" key="1">
    <source>
        <dbReference type="ARBA" id="ARBA00022729"/>
    </source>
</evidence>
<evidence type="ECO:0000313" key="4">
    <source>
        <dbReference type="Proteomes" id="UP001652660"/>
    </source>
</evidence>
<gene>
    <name evidence="5" type="primary">LOC113718049</name>
</gene>
<dbReference type="PANTHER" id="PTHR32099">
    <property type="entry name" value="CYSTEINE-RICH REPEAT SECRETORY PROTEIN"/>
    <property type="match status" value="1"/>
</dbReference>
<sequence>MYTENLNFLLSTLSLNASLTSRNGFYNFTASHDHSNMVYGLFLCRGDVNPDVCGQCVANARGEILETFLNRKTAFISHDECLLHYSNESMFSGADWGISFFAWNSHNATDPNKFNQVLRDMMKEIASRAANDGLVCVRKGVPVQAHNIRVSPGQISLSPSTS</sequence>
<dbReference type="Pfam" id="PF01657">
    <property type="entry name" value="Stress-antifung"/>
    <property type="match status" value="1"/>
</dbReference>
<dbReference type="InterPro" id="IPR002902">
    <property type="entry name" value="GNK2"/>
</dbReference>
<feature type="domain" description="Gnk2-homologous" evidence="3">
    <location>
        <begin position="1"/>
        <end position="90"/>
    </location>
</feature>
<dbReference type="Gene3D" id="3.30.430.20">
    <property type="entry name" value="Gnk2 domain, C-X8-C-X2-C motif"/>
    <property type="match status" value="1"/>
</dbReference>
<name>A0A6P6V7V3_COFAR</name>
<evidence type="ECO:0000256" key="2">
    <source>
        <dbReference type="ARBA" id="ARBA00022737"/>
    </source>
</evidence>
<dbReference type="PROSITE" id="PS51473">
    <property type="entry name" value="GNK2"/>
    <property type="match status" value="1"/>
</dbReference>
<dbReference type="GeneID" id="113718049"/>
<keyword evidence="4" id="KW-1185">Reference proteome</keyword>
<dbReference type="OrthoDB" id="688481at2759"/>
<protein>
    <submittedName>
        <fullName evidence="5">Cysteine-rich repeat secretory protein 7</fullName>
    </submittedName>
</protein>
<reference evidence="4" key="1">
    <citation type="journal article" date="2025" name="Foods">
        <title>Unveiling the Microbial Signatures of Arabica Coffee Cherries: Insights into Ripeness Specific Diversity, Functional Traits, and Implications for Quality and Safety.</title>
        <authorList>
            <consortium name="RefSeq"/>
            <person name="Tenea G.N."/>
            <person name="Cifuentes V."/>
            <person name="Reyes P."/>
            <person name="Cevallos-Vallejos M."/>
        </authorList>
    </citation>
    <scope>NUCLEOTIDE SEQUENCE [LARGE SCALE GENOMIC DNA]</scope>
</reference>
<evidence type="ECO:0000313" key="5">
    <source>
        <dbReference type="RefSeq" id="XP_027098771.1"/>
    </source>
</evidence>
<dbReference type="CDD" id="cd23509">
    <property type="entry name" value="Gnk2-like"/>
    <property type="match status" value="1"/>
</dbReference>